<keyword evidence="1" id="KW-0472">Membrane</keyword>
<dbReference type="AlphaFoldDB" id="A0A8J4GZP0"/>
<accession>A0A8J4GZP0</accession>
<feature type="transmembrane region" description="Helical" evidence="1">
    <location>
        <begin position="192"/>
        <end position="214"/>
    </location>
</feature>
<feature type="transmembrane region" description="Helical" evidence="1">
    <location>
        <begin position="376"/>
        <end position="399"/>
    </location>
</feature>
<reference evidence="2" key="1">
    <citation type="submission" date="2021-04" db="EMBL/GenBank/DDBJ databases">
        <title>Draft genome sequence of Xylanibacillus composti strain K13.</title>
        <authorList>
            <person name="Uke A."/>
            <person name="Chhe C."/>
            <person name="Baramee S."/>
            <person name="Kosugi A."/>
        </authorList>
    </citation>
    <scope>NUCLEOTIDE SEQUENCE</scope>
    <source>
        <strain evidence="2">K13</strain>
    </source>
</reference>
<feature type="transmembrane region" description="Helical" evidence="1">
    <location>
        <begin position="305"/>
        <end position="325"/>
    </location>
</feature>
<feature type="transmembrane region" description="Helical" evidence="1">
    <location>
        <begin position="263"/>
        <end position="284"/>
    </location>
</feature>
<dbReference type="EMBL" id="BOVK01000013">
    <property type="protein sequence ID" value="GIQ68192.1"/>
    <property type="molecule type" value="Genomic_DNA"/>
</dbReference>
<keyword evidence="1" id="KW-0812">Transmembrane</keyword>
<feature type="transmembrane region" description="Helical" evidence="1">
    <location>
        <begin position="345"/>
        <end position="364"/>
    </location>
</feature>
<comment type="caution">
    <text evidence="2">The sequence shown here is derived from an EMBL/GenBank/DDBJ whole genome shotgun (WGS) entry which is preliminary data.</text>
</comment>
<feature type="transmembrane region" description="Helical" evidence="1">
    <location>
        <begin position="235"/>
        <end position="257"/>
    </location>
</feature>
<gene>
    <name evidence="2" type="ORF">XYCOK13_10160</name>
</gene>
<feature type="transmembrane region" description="Helical" evidence="1">
    <location>
        <begin position="47"/>
        <end position="69"/>
    </location>
</feature>
<name>A0A8J4GZP0_9BACL</name>
<feature type="transmembrane region" description="Helical" evidence="1">
    <location>
        <begin position="15"/>
        <end position="35"/>
    </location>
</feature>
<organism evidence="2 3">
    <name type="scientific">Xylanibacillus composti</name>
    <dbReference type="NCBI Taxonomy" id="1572762"/>
    <lineage>
        <taxon>Bacteria</taxon>
        <taxon>Bacillati</taxon>
        <taxon>Bacillota</taxon>
        <taxon>Bacilli</taxon>
        <taxon>Bacillales</taxon>
        <taxon>Paenibacillaceae</taxon>
        <taxon>Xylanibacillus</taxon>
    </lineage>
</organism>
<protein>
    <submittedName>
        <fullName evidence="2">Multi antimicrobial extrusion protein MatE</fullName>
    </submittedName>
</protein>
<feature type="transmembrane region" description="Helical" evidence="1">
    <location>
        <begin position="131"/>
        <end position="148"/>
    </location>
</feature>
<feature type="transmembrane region" description="Helical" evidence="1">
    <location>
        <begin position="405"/>
        <end position="426"/>
    </location>
</feature>
<evidence type="ECO:0000256" key="1">
    <source>
        <dbReference type="SAM" id="Phobius"/>
    </source>
</evidence>
<sequence length="449" mass="49006">MDVERTTTVTAGRMAAFFLPLGISASLVTISHVIINGTLARAENPAPIIAAYAIALSFMAIIEKPAVLLRQTCSALVRDKVSFRAMSKVTFGTLAILMLIGAIAAFTPIGGLIFRHVFGVEEQLIGATVDAFRILMFVTLFSGIRCLYHGIIISNMRTKWLTIGMIVRLAAMFLLAQLLLMNDLVRTGQAGAIIFLAGMAIEAAVAFWEGRTLANKLPNRLEEHPVTNTKPILQFYRPFVLSAFISVLVGPAVNIMLGKTVDFTLAVASFALAMSLMHLVNSFFSYVHQLVLNFFQANAALVKRFVAVLSLIPALLLALLGFTSFGNWIVEAMLGAKGELLDGTIQALRVFIILSLAFPWLDYMNGRLMLAGQTRAMVWSQSANIVTTITLLVVLVALFPSWNAMIGAAGQSLGVVAELAVAAYVVRRNERMPRFSRDHRQAQRKQIES</sequence>
<proteinExistence type="predicted"/>
<feature type="transmembrane region" description="Helical" evidence="1">
    <location>
        <begin position="89"/>
        <end position="111"/>
    </location>
</feature>
<evidence type="ECO:0000313" key="3">
    <source>
        <dbReference type="Proteomes" id="UP000677918"/>
    </source>
</evidence>
<dbReference type="RefSeq" id="WP_213410795.1">
    <property type="nucleotide sequence ID" value="NZ_BOVK01000013.1"/>
</dbReference>
<keyword evidence="1" id="KW-1133">Transmembrane helix</keyword>
<dbReference type="Proteomes" id="UP000677918">
    <property type="component" value="Unassembled WGS sequence"/>
</dbReference>
<feature type="transmembrane region" description="Helical" evidence="1">
    <location>
        <begin position="160"/>
        <end position="180"/>
    </location>
</feature>
<evidence type="ECO:0000313" key="2">
    <source>
        <dbReference type="EMBL" id="GIQ68192.1"/>
    </source>
</evidence>
<keyword evidence="3" id="KW-1185">Reference proteome</keyword>